<proteinExistence type="predicted"/>
<dbReference type="Pfam" id="PF16363">
    <property type="entry name" value="GDP_Man_Dehyd"/>
    <property type="match status" value="1"/>
</dbReference>
<accession>A0A8G2FFW7</accession>
<reference evidence="2 3" key="1">
    <citation type="submission" date="2017-01" db="EMBL/GenBank/DDBJ databases">
        <authorList>
            <person name="Varghese N."/>
            <person name="Submissions S."/>
        </authorList>
    </citation>
    <scope>NUCLEOTIDE SEQUENCE [LARGE SCALE GENOMIC DNA]</scope>
    <source>
        <strain evidence="2 3">ATCC 35905</strain>
    </source>
</reference>
<dbReference type="OrthoDB" id="5295702at2"/>
<evidence type="ECO:0000313" key="2">
    <source>
        <dbReference type="EMBL" id="SIQ57255.1"/>
    </source>
</evidence>
<dbReference type="InterPro" id="IPR016040">
    <property type="entry name" value="NAD(P)-bd_dom"/>
</dbReference>
<protein>
    <submittedName>
        <fullName evidence="2">GDP-4-dehydro-6-deoxy-D-mannose reductase</fullName>
    </submittedName>
</protein>
<gene>
    <name evidence="2" type="ORF">SAMN05421828_106116</name>
</gene>
<dbReference type="Gene3D" id="3.40.50.720">
    <property type="entry name" value="NAD(P)-binding Rossmann-like Domain"/>
    <property type="match status" value="1"/>
</dbReference>
<keyword evidence="3" id="KW-1185">Reference proteome</keyword>
<organism evidence="2 3">
    <name type="scientific">Acidiphilium rubrum</name>
    <dbReference type="NCBI Taxonomy" id="526"/>
    <lineage>
        <taxon>Bacteria</taxon>
        <taxon>Pseudomonadati</taxon>
        <taxon>Pseudomonadota</taxon>
        <taxon>Alphaproteobacteria</taxon>
        <taxon>Acetobacterales</taxon>
        <taxon>Acidocellaceae</taxon>
        <taxon>Acidiphilium</taxon>
    </lineage>
</organism>
<evidence type="ECO:0000259" key="1">
    <source>
        <dbReference type="Pfam" id="PF16363"/>
    </source>
</evidence>
<dbReference type="RefSeq" id="WP_035228485.1">
    <property type="nucleotide sequence ID" value="NZ_FTNE01000006.1"/>
</dbReference>
<dbReference type="Proteomes" id="UP000186308">
    <property type="component" value="Unassembled WGS sequence"/>
</dbReference>
<dbReference type="InterPro" id="IPR036291">
    <property type="entry name" value="NAD(P)-bd_dom_sf"/>
</dbReference>
<dbReference type="EMBL" id="FTNE01000006">
    <property type="protein sequence ID" value="SIQ57255.1"/>
    <property type="molecule type" value="Genomic_DNA"/>
</dbReference>
<dbReference type="Gene3D" id="3.90.25.10">
    <property type="entry name" value="UDP-galactose 4-epimerase, domain 1"/>
    <property type="match status" value="1"/>
</dbReference>
<feature type="domain" description="NAD(P)-binding" evidence="1">
    <location>
        <begin position="37"/>
        <end position="296"/>
    </location>
</feature>
<dbReference type="SUPFAM" id="SSF51735">
    <property type="entry name" value="NAD(P)-binding Rossmann-fold domains"/>
    <property type="match status" value="1"/>
</dbReference>
<sequence length="309" mass="32248">MTPDRILITGSTGFVGGYLRSALAAEWPAAALIPGDADVTDIAAVRRMIEQARPDAVVHLAGIASVPAARLAPDRAFAVNLGGSIAVARAIIETAPNCLMVHVGSAECYGGSFRAGTALDESAALAPLNTYAATKAAADLSLGAMAAESGLRLVRFRPFNHTGPGQSDAFVIPAFAAQIAAIMAGSQPPVIKVGNLDAARDFLDVRDIVRAYTLAIAHANDLMPGAIFNLASGTPRRIGDILHTMISAADRPITVEIDPARLRPVDIPSAFGDATAADRILGWRPTIDLTTTLQDMLTANTRPERTQIP</sequence>
<dbReference type="PANTHER" id="PTHR43000">
    <property type="entry name" value="DTDP-D-GLUCOSE 4,6-DEHYDRATASE-RELATED"/>
    <property type="match status" value="1"/>
</dbReference>
<name>A0A8G2FFW7_ACIRU</name>
<evidence type="ECO:0000313" key="3">
    <source>
        <dbReference type="Proteomes" id="UP000186308"/>
    </source>
</evidence>
<dbReference type="AlphaFoldDB" id="A0A8G2FFW7"/>
<comment type="caution">
    <text evidence="2">The sequence shown here is derived from an EMBL/GenBank/DDBJ whole genome shotgun (WGS) entry which is preliminary data.</text>
</comment>